<dbReference type="Pfam" id="PF00023">
    <property type="entry name" value="Ank"/>
    <property type="match status" value="1"/>
</dbReference>
<dbReference type="Proteomes" id="UP000683360">
    <property type="component" value="Unassembled WGS sequence"/>
</dbReference>
<name>A0A8S3TSU3_MYTED</name>
<dbReference type="AlphaFoldDB" id="A0A8S3TSU3"/>
<dbReference type="GO" id="GO:0004359">
    <property type="term" value="F:glutaminase activity"/>
    <property type="evidence" value="ECO:0007669"/>
    <property type="project" value="UniProtKB-EC"/>
</dbReference>
<evidence type="ECO:0000313" key="3">
    <source>
        <dbReference type="Proteomes" id="UP000683360"/>
    </source>
</evidence>
<accession>A0A8S3TSU3</accession>
<dbReference type="SUPFAM" id="SSF48403">
    <property type="entry name" value="Ankyrin repeat"/>
    <property type="match status" value="1"/>
</dbReference>
<keyword evidence="3" id="KW-1185">Reference proteome</keyword>
<dbReference type="Gene3D" id="1.25.40.20">
    <property type="entry name" value="Ankyrin repeat-containing domain"/>
    <property type="match status" value="1"/>
</dbReference>
<dbReference type="InterPro" id="IPR036770">
    <property type="entry name" value="Ankyrin_rpt-contain_sf"/>
</dbReference>
<proteinExistence type="predicted"/>
<feature type="repeat" description="ANK" evidence="1">
    <location>
        <begin position="123"/>
        <end position="145"/>
    </location>
</feature>
<gene>
    <name evidence="2" type="ORF">MEDL_46163</name>
</gene>
<dbReference type="EC" id="3.5.1.2" evidence="2"/>
<keyword evidence="2" id="KW-0378">Hydrolase</keyword>
<sequence length="157" mass="18050">MKRPVDVVVDQVRLLSTCKATEENLKQRVLITGVRNYFINKMENIRKSTEKVNDPVFTKYEKDIQTFMLLNRTYKGDIRSVRGVEVIKLSGKGQFVKILADGISAVILYVDSDIFILNRTDYDGRTALHIAVAENHDHLVKYFLEELKESIKTDIKG</sequence>
<dbReference type="SMART" id="SM00248">
    <property type="entry name" value="ANK"/>
    <property type="match status" value="1"/>
</dbReference>
<evidence type="ECO:0000256" key="1">
    <source>
        <dbReference type="PROSITE-ProRule" id="PRU00023"/>
    </source>
</evidence>
<dbReference type="InterPro" id="IPR002110">
    <property type="entry name" value="Ankyrin_rpt"/>
</dbReference>
<dbReference type="PROSITE" id="PS50297">
    <property type="entry name" value="ANK_REP_REGION"/>
    <property type="match status" value="1"/>
</dbReference>
<organism evidence="2 3">
    <name type="scientific">Mytilus edulis</name>
    <name type="common">Blue mussel</name>
    <dbReference type="NCBI Taxonomy" id="6550"/>
    <lineage>
        <taxon>Eukaryota</taxon>
        <taxon>Metazoa</taxon>
        <taxon>Spiralia</taxon>
        <taxon>Lophotrochozoa</taxon>
        <taxon>Mollusca</taxon>
        <taxon>Bivalvia</taxon>
        <taxon>Autobranchia</taxon>
        <taxon>Pteriomorphia</taxon>
        <taxon>Mytilida</taxon>
        <taxon>Mytiloidea</taxon>
        <taxon>Mytilidae</taxon>
        <taxon>Mytilinae</taxon>
        <taxon>Mytilus</taxon>
    </lineage>
</organism>
<protein>
    <submittedName>
        <fullName evidence="2">GlsA</fullName>
        <ecNumber evidence="2">3.5.1.2</ecNumber>
    </submittedName>
</protein>
<keyword evidence="1" id="KW-0040">ANK repeat</keyword>
<evidence type="ECO:0000313" key="2">
    <source>
        <dbReference type="EMBL" id="CAG2233514.1"/>
    </source>
</evidence>
<reference evidence="2" key="1">
    <citation type="submission" date="2021-03" db="EMBL/GenBank/DDBJ databases">
        <authorList>
            <person name="Bekaert M."/>
        </authorList>
    </citation>
    <scope>NUCLEOTIDE SEQUENCE</scope>
</reference>
<dbReference type="PROSITE" id="PS50088">
    <property type="entry name" value="ANK_REPEAT"/>
    <property type="match status" value="1"/>
</dbReference>
<dbReference type="EMBL" id="CAJPWZ010002208">
    <property type="protein sequence ID" value="CAG2233514.1"/>
    <property type="molecule type" value="Genomic_DNA"/>
</dbReference>
<comment type="caution">
    <text evidence="2">The sequence shown here is derived from an EMBL/GenBank/DDBJ whole genome shotgun (WGS) entry which is preliminary data.</text>
</comment>
<dbReference type="OrthoDB" id="9995210at2759"/>